<keyword evidence="3" id="KW-1185">Reference proteome</keyword>
<feature type="transmembrane region" description="Helical" evidence="1">
    <location>
        <begin position="17"/>
        <end position="35"/>
    </location>
</feature>
<dbReference type="OrthoDB" id="351217at2157"/>
<sequence length="96" mass="10118">MPSTVSDVVFSEPSGRLNAAVMFSGALAFAGLYVYSRMTGTGSVFSWHLIMLVGFVLSGIAESLPADRQRAAGVFRIAAILLLLTILVPGFILGEP</sequence>
<name>A0A1H6J5P1_9EURY</name>
<gene>
    <name evidence="2" type="ORF">SAMN05192561_105148</name>
</gene>
<organism evidence="2 3">
    <name type="scientific">Halopenitus malekzadehii</name>
    <dbReference type="NCBI Taxonomy" id="1267564"/>
    <lineage>
        <taxon>Archaea</taxon>
        <taxon>Methanobacteriati</taxon>
        <taxon>Methanobacteriota</taxon>
        <taxon>Stenosarchaea group</taxon>
        <taxon>Halobacteria</taxon>
        <taxon>Halobacteriales</taxon>
        <taxon>Haloferacaceae</taxon>
        <taxon>Halopenitus</taxon>
    </lineage>
</organism>
<dbReference type="EMBL" id="FNWU01000005">
    <property type="protein sequence ID" value="SEH54144.1"/>
    <property type="molecule type" value="Genomic_DNA"/>
</dbReference>
<keyword evidence="1" id="KW-0812">Transmembrane</keyword>
<evidence type="ECO:0000313" key="3">
    <source>
        <dbReference type="Proteomes" id="UP000199215"/>
    </source>
</evidence>
<dbReference type="Pfam" id="PF26041">
    <property type="entry name" value="DUF8011"/>
    <property type="match status" value="1"/>
</dbReference>
<evidence type="ECO:0000313" key="2">
    <source>
        <dbReference type="EMBL" id="SEH54144.1"/>
    </source>
</evidence>
<evidence type="ECO:0000256" key="1">
    <source>
        <dbReference type="SAM" id="Phobius"/>
    </source>
</evidence>
<keyword evidence="1" id="KW-1133">Transmembrane helix</keyword>
<reference evidence="2 3" key="1">
    <citation type="submission" date="2016-10" db="EMBL/GenBank/DDBJ databases">
        <authorList>
            <person name="de Groot N.N."/>
        </authorList>
    </citation>
    <scope>NUCLEOTIDE SEQUENCE [LARGE SCALE GENOMIC DNA]</scope>
    <source>
        <strain evidence="2 3">IBRC-M10418</strain>
    </source>
</reference>
<dbReference type="InterPro" id="IPR058324">
    <property type="entry name" value="DUF8011"/>
</dbReference>
<dbReference type="Proteomes" id="UP000199215">
    <property type="component" value="Unassembled WGS sequence"/>
</dbReference>
<accession>A0A1H6J5P1</accession>
<keyword evidence="1" id="KW-0472">Membrane</keyword>
<feature type="transmembrane region" description="Helical" evidence="1">
    <location>
        <begin position="73"/>
        <end position="93"/>
    </location>
</feature>
<protein>
    <submittedName>
        <fullName evidence="2">Uncharacterized protein</fullName>
    </submittedName>
</protein>
<dbReference type="AlphaFoldDB" id="A0A1H6J5P1"/>
<proteinExistence type="predicted"/>
<dbReference type="RefSeq" id="WP_092817152.1">
    <property type="nucleotide sequence ID" value="NZ_FNWU01000005.1"/>
</dbReference>
<feature type="transmembrane region" description="Helical" evidence="1">
    <location>
        <begin position="42"/>
        <end position="61"/>
    </location>
</feature>